<dbReference type="InterPro" id="IPR035439">
    <property type="entry name" value="UPF0145_dom_sf"/>
</dbReference>
<reference evidence="3 4" key="1">
    <citation type="journal article" date="2020" name="G3 (Bethesda)">
        <title>CeMbio - The Caenorhabditis elegans Microbiome Resource.</title>
        <authorList>
            <person name="Dirksen P."/>
            <person name="Assie A."/>
            <person name="Zimmermann J."/>
            <person name="Zhang F."/>
            <person name="Tietje A.M."/>
            <person name="Marsh S.A."/>
            <person name="Felix M.A."/>
            <person name="Shapira M."/>
            <person name="Kaleta C."/>
            <person name="Schulenburg H."/>
            <person name="Samuel B."/>
        </authorList>
    </citation>
    <scope>NUCLEOTIDE SEQUENCE [LARGE SCALE GENOMIC DNA]</scope>
    <source>
        <strain evidence="3 4">BIGb0170</strain>
    </source>
</reference>
<keyword evidence="2" id="KW-0812">Transmembrane</keyword>
<sequence length="76" mass="8423">MAVNILIQNTTTNSNIPIAANVVIGSNVFIGIGASYVDFFRGRSTSYKKKMQEMYNRIIETTKQHVQTICNAIIGL</sequence>
<evidence type="ECO:0000313" key="3">
    <source>
        <dbReference type="EMBL" id="QMV71097.1"/>
    </source>
</evidence>
<accession>A0A7G5EAS2</accession>
<evidence type="ECO:0000256" key="2">
    <source>
        <dbReference type="SAM" id="Phobius"/>
    </source>
</evidence>
<name>A0A7G5EAS2_9SPHI</name>
<dbReference type="Gene3D" id="3.30.110.70">
    <property type="entry name" value="Hypothetical protein apc22750. Chain B"/>
    <property type="match status" value="1"/>
</dbReference>
<dbReference type="Proteomes" id="UP000515450">
    <property type="component" value="Chromosome"/>
</dbReference>
<organism evidence="3 4">
    <name type="scientific">Sphingobacterium paramultivorum</name>
    <dbReference type="NCBI Taxonomy" id="2886510"/>
    <lineage>
        <taxon>Bacteria</taxon>
        <taxon>Pseudomonadati</taxon>
        <taxon>Bacteroidota</taxon>
        <taxon>Sphingobacteriia</taxon>
        <taxon>Sphingobacteriales</taxon>
        <taxon>Sphingobacteriaceae</taxon>
        <taxon>Sphingobacterium</taxon>
    </lineage>
</organism>
<feature type="transmembrane region" description="Helical" evidence="2">
    <location>
        <begin position="18"/>
        <end position="40"/>
    </location>
</feature>
<proteinExistence type="inferred from homology"/>
<dbReference type="SUPFAM" id="SSF117782">
    <property type="entry name" value="YbjQ-like"/>
    <property type="match status" value="1"/>
</dbReference>
<dbReference type="InterPro" id="IPR002765">
    <property type="entry name" value="UPF0145_YbjQ-like"/>
</dbReference>
<evidence type="ECO:0000313" key="4">
    <source>
        <dbReference type="Proteomes" id="UP000515450"/>
    </source>
</evidence>
<dbReference type="Pfam" id="PF01906">
    <property type="entry name" value="YbjQ_1"/>
    <property type="match status" value="1"/>
</dbReference>
<evidence type="ECO:0000256" key="1">
    <source>
        <dbReference type="ARBA" id="ARBA00010751"/>
    </source>
</evidence>
<dbReference type="AlphaFoldDB" id="A0A7G5EAS2"/>
<dbReference type="EMBL" id="CP058555">
    <property type="protein sequence ID" value="QMV71097.1"/>
    <property type="molecule type" value="Genomic_DNA"/>
</dbReference>
<gene>
    <name evidence="3" type="ORF">HS960_05325</name>
</gene>
<keyword evidence="2" id="KW-0472">Membrane</keyword>
<keyword evidence="2" id="KW-1133">Transmembrane helix</keyword>
<comment type="similarity">
    <text evidence="1">Belongs to the UPF0145 family.</text>
</comment>
<protein>
    <submittedName>
        <fullName evidence="3">Heavy metal-binding domain-containing protein</fullName>
    </submittedName>
</protein>
<keyword evidence="4" id="KW-1185">Reference proteome</keyword>